<dbReference type="AlphaFoldDB" id="A0A7I7Q1Z0"/>
<proteinExistence type="predicted"/>
<organism evidence="1 2">
    <name type="scientific">Mycobacterium stomatepiae</name>
    <dbReference type="NCBI Taxonomy" id="470076"/>
    <lineage>
        <taxon>Bacteria</taxon>
        <taxon>Bacillati</taxon>
        <taxon>Actinomycetota</taxon>
        <taxon>Actinomycetes</taxon>
        <taxon>Mycobacteriales</taxon>
        <taxon>Mycobacteriaceae</taxon>
        <taxon>Mycobacterium</taxon>
        <taxon>Mycobacterium simiae complex</taxon>
    </lineage>
</organism>
<reference evidence="1 2" key="1">
    <citation type="journal article" date="2019" name="Emerg. Microbes Infect.">
        <title>Comprehensive subspecies identification of 175 nontuberculous mycobacteria species based on 7547 genomic profiles.</title>
        <authorList>
            <person name="Matsumoto Y."/>
            <person name="Kinjo T."/>
            <person name="Motooka D."/>
            <person name="Nabeya D."/>
            <person name="Jung N."/>
            <person name="Uechi K."/>
            <person name="Horii T."/>
            <person name="Iida T."/>
            <person name="Fujita J."/>
            <person name="Nakamura S."/>
        </authorList>
    </citation>
    <scope>NUCLEOTIDE SEQUENCE [LARGE SCALE GENOMIC DNA]</scope>
    <source>
        <strain evidence="1 2">JCM 17783</strain>
    </source>
</reference>
<sequence>MTAETVAEFRRRARAWLAANMPRQGPAEAALLERDAEASWHRARELQKMLYDGGFAGICFPREHAADRGVPFNQARRSRPS</sequence>
<evidence type="ECO:0000313" key="2">
    <source>
        <dbReference type="Proteomes" id="UP000467130"/>
    </source>
</evidence>
<dbReference type="Proteomes" id="UP000467130">
    <property type="component" value="Chromosome"/>
</dbReference>
<accession>A0A7I7Q1Z0</accession>
<protein>
    <recommendedName>
        <fullName evidence="3">Acyl-CoA dehydrogenase</fullName>
    </recommendedName>
</protein>
<dbReference type="InterPro" id="IPR037069">
    <property type="entry name" value="AcylCoA_DH/ox_N_sf"/>
</dbReference>
<dbReference type="GO" id="GO:0016627">
    <property type="term" value="F:oxidoreductase activity, acting on the CH-CH group of donors"/>
    <property type="evidence" value="ECO:0007669"/>
    <property type="project" value="InterPro"/>
</dbReference>
<gene>
    <name evidence="1" type="ORF">MSTO_04440</name>
</gene>
<evidence type="ECO:0000313" key="1">
    <source>
        <dbReference type="EMBL" id="BBY20239.1"/>
    </source>
</evidence>
<dbReference type="KEGG" id="msto:MSTO_04440"/>
<keyword evidence="2" id="KW-1185">Reference proteome</keyword>
<dbReference type="Gene3D" id="1.10.540.10">
    <property type="entry name" value="Acyl-CoA dehydrogenase/oxidase, N-terminal domain"/>
    <property type="match status" value="1"/>
</dbReference>
<name>A0A7I7Q1Z0_9MYCO</name>
<evidence type="ECO:0008006" key="3">
    <source>
        <dbReference type="Google" id="ProtNLM"/>
    </source>
</evidence>
<dbReference type="EMBL" id="AP022587">
    <property type="protein sequence ID" value="BBY20239.1"/>
    <property type="molecule type" value="Genomic_DNA"/>
</dbReference>
<dbReference type="GO" id="GO:0050660">
    <property type="term" value="F:flavin adenine dinucleotide binding"/>
    <property type="evidence" value="ECO:0007669"/>
    <property type="project" value="InterPro"/>
</dbReference>